<dbReference type="Pfam" id="PF14484">
    <property type="entry name" value="FISNA"/>
    <property type="match status" value="1"/>
</dbReference>
<evidence type="ECO:0000259" key="8">
    <source>
        <dbReference type="PROSITE" id="PS50837"/>
    </source>
</evidence>
<name>A0A8M1K6E0_CLUHA</name>
<dbReference type="SMART" id="SM01288">
    <property type="entry name" value="FISNA"/>
    <property type="match status" value="1"/>
</dbReference>
<dbReference type="SMART" id="SM00368">
    <property type="entry name" value="LRR_RI"/>
    <property type="match status" value="6"/>
</dbReference>
<gene>
    <name evidence="10" type="primary">LOC122128770</name>
</gene>
<comment type="subcellular location">
    <subcellularLocation>
        <location evidence="1">Cytoplasm</location>
    </subcellularLocation>
</comment>
<keyword evidence="9" id="KW-1185">Reference proteome</keyword>
<dbReference type="PROSITE" id="PS50824">
    <property type="entry name" value="DAPIN"/>
    <property type="match status" value="1"/>
</dbReference>
<dbReference type="InterPro" id="IPR051261">
    <property type="entry name" value="NLR"/>
</dbReference>
<dbReference type="GO" id="GO:0005737">
    <property type="term" value="C:cytoplasm"/>
    <property type="evidence" value="ECO:0007669"/>
    <property type="project" value="UniProtKB-SubCell"/>
</dbReference>
<reference evidence="10" key="1">
    <citation type="submission" date="2025-08" db="UniProtKB">
        <authorList>
            <consortium name="RefSeq"/>
        </authorList>
    </citation>
    <scope>IDENTIFICATION</scope>
</reference>
<dbReference type="PANTHER" id="PTHR24106">
    <property type="entry name" value="NACHT, LRR AND CARD DOMAINS-CONTAINING"/>
    <property type="match status" value="1"/>
</dbReference>
<evidence type="ECO:0000259" key="7">
    <source>
        <dbReference type="PROSITE" id="PS50824"/>
    </source>
</evidence>
<evidence type="ECO:0000313" key="9">
    <source>
        <dbReference type="Proteomes" id="UP000515152"/>
    </source>
</evidence>
<evidence type="ECO:0000256" key="5">
    <source>
        <dbReference type="ARBA" id="ARBA00022741"/>
    </source>
</evidence>
<dbReference type="AlphaFoldDB" id="A0A8M1K6E0"/>
<keyword evidence="5" id="KW-0547">Nucleotide-binding</keyword>
<dbReference type="Pfam" id="PF17776">
    <property type="entry name" value="NLRC4_HD2"/>
    <property type="match status" value="1"/>
</dbReference>
<keyword evidence="4" id="KW-0677">Repeat</keyword>
<evidence type="ECO:0000256" key="6">
    <source>
        <dbReference type="ARBA" id="ARBA00022840"/>
    </source>
</evidence>
<dbReference type="RefSeq" id="XP_042559466.1">
    <property type="nucleotide sequence ID" value="XM_042703532.1"/>
</dbReference>
<dbReference type="GO" id="GO:0005524">
    <property type="term" value="F:ATP binding"/>
    <property type="evidence" value="ECO:0007669"/>
    <property type="project" value="UniProtKB-KW"/>
</dbReference>
<evidence type="ECO:0000256" key="2">
    <source>
        <dbReference type="ARBA" id="ARBA00022490"/>
    </source>
</evidence>
<organism evidence="9 10">
    <name type="scientific">Clupea harengus</name>
    <name type="common">Atlantic herring</name>
    <dbReference type="NCBI Taxonomy" id="7950"/>
    <lineage>
        <taxon>Eukaryota</taxon>
        <taxon>Metazoa</taxon>
        <taxon>Chordata</taxon>
        <taxon>Craniata</taxon>
        <taxon>Vertebrata</taxon>
        <taxon>Euteleostomi</taxon>
        <taxon>Actinopterygii</taxon>
        <taxon>Neopterygii</taxon>
        <taxon>Teleostei</taxon>
        <taxon>Clupei</taxon>
        <taxon>Clupeiformes</taxon>
        <taxon>Clupeoidei</taxon>
        <taxon>Clupeidae</taxon>
        <taxon>Clupea</taxon>
    </lineage>
</organism>
<protein>
    <submittedName>
        <fullName evidence="10">NACHT, LRR and PYD domains-containing protein 12-like</fullName>
    </submittedName>
</protein>
<keyword evidence="6" id="KW-0067">ATP-binding</keyword>
<feature type="domain" description="Pyrin" evidence="7">
    <location>
        <begin position="49"/>
        <end position="137"/>
    </location>
</feature>
<proteinExistence type="predicted"/>
<sequence>MTGCTINGPVTIILPPVTRPEGGNDPMSATSFVDYMKHSPEEDQENKMMPGRMSSIPQLMLRELDDLSKAELLRFKIILKGRSNIPWQKLKEAVTDEIVKQMVQKYSVEISPKEMLTILRTMGKNQLATDLERKLGKECDAAHTILSKKASLKQKLQKHLEKRFSVVHQDSGGCSVQDIYTDLYIVEGRTGGVNNTHEVSAIDMRQTGREPRSQDKQVKLANMFTDNSVTNVLTLGIAGVGKSVAVQKFVMDWVEKKANQDIDFVFVLPFRELNQKKGEYCNLLDVLESFYPYRKDLEYILGLSECKILFVLDGLDESRLELDFGKFICTLEAKSSVDMLITSLIKGMIVPSALLWVTTRPAAASLIPKECFNLVTEVQGFNDLQKDEFFQNNIKNPEKAKRLVDHINKNRSLHIMCHMPVFCRILANLVDKILEDQSKEESAKTLTELYTLYSVSQIKRMDDKYSEDKKMSAEEKGQILVKLGKLAFKHVEKGTQIFYEKDLKKCDIDVNCGTLQAGVCTQIFNVESATTGENMFSFVHLSVQEFLAALYVLNENATHGGNCLSRTWREKIGWLFSHSRFDLYKMAVDKALQSPNGHLDLFVRFLVGLAPMLEPEILSPLDVVLPQLDVRGVSIKKTVQYIKKKTIREDISPERIINLFHCLNELGDNSLDEEINRYINSADEEKNLTPAQCSALAYLLLMSAKDMIEFDLKKYLRSEEGLRRLLPVVKVSRRVWLNQCRLSKGSCKMMASVLQGTPSHLTDLDISDNDLQDEGMELLCVGLGDPRCKLETLSCEMMASVLQGTPSHLRELDMSNNDLQDVGMELLCVGLRDPHCKMETLSLNKCQLSKTSCEIMASVLQRTSSHLRELEMRDNDLQDEGVEVLCVGLRDPQCKMETLRLSGCLITHKGCSFLASALKSNPSYLKQLDLSYNHPGSSGVKELTDRLNDPNCKLETFRVHLQSHMRLEPQAPSLNALRVHLQSHMRLEPQAPSLNALRVHLESHMRLEPQAPSLNALRVHLESHMRLEPQAPSLNALRVHLESHMRLEPQAPSLNALRVHLESHMRLEPQAPSLNALRVHLESHMRLEPQAPSLNALRVHLESHMRLEPQAPSLNALRVHLESHMRLEPQAPSLNALRVHLESRVRLEPQAPSLNALRVHLESHMRLEPQTASLNNNQYNHHDSLTNY</sequence>
<dbReference type="KEGG" id="char:122128770"/>
<evidence type="ECO:0000256" key="1">
    <source>
        <dbReference type="ARBA" id="ARBA00004496"/>
    </source>
</evidence>
<dbReference type="Pfam" id="PF02758">
    <property type="entry name" value="PYRIN"/>
    <property type="match status" value="1"/>
</dbReference>
<dbReference type="Pfam" id="PF17779">
    <property type="entry name" value="WHD_NOD2"/>
    <property type="match status" value="1"/>
</dbReference>
<dbReference type="InterPro" id="IPR041267">
    <property type="entry name" value="NLRP_HD2"/>
</dbReference>
<dbReference type="GeneID" id="122128770"/>
<evidence type="ECO:0000256" key="3">
    <source>
        <dbReference type="ARBA" id="ARBA00022614"/>
    </source>
</evidence>
<dbReference type="Pfam" id="PF05729">
    <property type="entry name" value="NACHT"/>
    <property type="match status" value="1"/>
</dbReference>
<dbReference type="PROSITE" id="PS50837">
    <property type="entry name" value="NACHT"/>
    <property type="match status" value="1"/>
</dbReference>
<dbReference type="InterPro" id="IPR001611">
    <property type="entry name" value="Leu-rich_rpt"/>
</dbReference>
<dbReference type="InterPro" id="IPR007111">
    <property type="entry name" value="NACHT_NTPase"/>
</dbReference>
<dbReference type="Pfam" id="PF13516">
    <property type="entry name" value="LRR_6"/>
    <property type="match status" value="3"/>
</dbReference>
<dbReference type="InterPro" id="IPR004020">
    <property type="entry name" value="DAPIN"/>
</dbReference>
<dbReference type="Proteomes" id="UP000515152">
    <property type="component" value="Chromosome 24"/>
</dbReference>
<dbReference type="InterPro" id="IPR041075">
    <property type="entry name" value="NOD1/2_WH"/>
</dbReference>
<keyword evidence="3" id="KW-0433">Leucine-rich repeat</keyword>
<evidence type="ECO:0000313" key="10">
    <source>
        <dbReference type="RefSeq" id="XP_042559466.1"/>
    </source>
</evidence>
<accession>A0A8M1K6E0</accession>
<dbReference type="InterPro" id="IPR029495">
    <property type="entry name" value="NACHT-assoc"/>
</dbReference>
<dbReference type="SMART" id="SM01289">
    <property type="entry name" value="PYRIN"/>
    <property type="match status" value="1"/>
</dbReference>
<feature type="domain" description="NACHT" evidence="8">
    <location>
        <begin position="230"/>
        <end position="363"/>
    </location>
</feature>
<keyword evidence="2" id="KW-0963">Cytoplasm</keyword>
<evidence type="ECO:0000256" key="4">
    <source>
        <dbReference type="ARBA" id="ARBA00022737"/>
    </source>
</evidence>
<dbReference type="OrthoDB" id="120976at2759"/>
<dbReference type="FunFam" id="3.40.50.300:FF:000210">
    <property type="entry name" value="Si:dkey-16p6.1"/>
    <property type="match status" value="1"/>
</dbReference>